<accession>A0A3S2TUF5</accession>
<proteinExistence type="predicted"/>
<dbReference type="EMBL" id="RZTZ01000004">
    <property type="protein sequence ID" value="RVT62821.1"/>
    <property type="molecule type" value="Genomic_DNA"/>
</dbReference>
<protein>
    <submittedName>
        <fullName evidence="1">Uncharacterized protein</fullName>
    </submittedName>
</protein>
<name>A0A3S2TUF5_9BACI</name>
<evidence type="ECO:0000313" key="1">
    <source>
        <dbReference type="EMBL" id="RVT62821.1"/>
    </source>
</evidence>
<reference evidence="1 2" key="1">
    <citation type="submission" date="2019-01" db="EMBL/GenBank/DDBJ databases">
        <title>Bacillus sp. M5HDSG1-1, whole genome shotgun sequence.</title>
        <authorList>
            <person name="Tuo L."/>
        </authorList>
    </citation>
    <scope>NUCLEOTIDE SEQUENCE [LARGE SCALE GENOMIC DNA]</scope>
    <source>
        <strain evidence="1 2">M5HDSG1-1</strain>
    </source>
</reference>
<comment type="caution">
    <text evidence="1">The sequence shown here is derived from an EMBL/GenBank/DDBJ whole genome shotgun (WGS) entry which is preliminary data.</text>
</comment>
<evidence type="ECO:0000313" key="2">
    <source>
        <dbReference type="Proteomes" id="UP000288024"/>
    </source>
</evidence>
<dbReference type="Proteomes" id="UP000288024">
    <property type="component" value="Unassembled WGS sequence"/>
</dbReference>
<dbReference type="AlphaFoldDB" id="A0A3S2TUF5"/>
<gene>
    <name evidence="1" type="ORF">EM808_12680</name>
</gene>
<keyword evidence="2" id="KW-1185">Reference proteome</keyword>
<sequence>MHIHPTNINIKGIKLNNVDHLSSISFNNTTKKNRNVSGKKNQGIGQQHADDTLRIYSKGFIIDNEEVDSFSSKDRN</sequence>
<organism evidence="1 2">
    <name type="scientific">Niallia taxi</name>
    <dbReference type="NCBI Taxonomy" id="2499688"/>
    <lineage>
        <taxon>Bacteria</taxon>
        <taxon>Bacillati</taxon>
        <taxon>Bacillota</taxon>
        <taxon>Bacilli</taxon>
        <taxon>Bacillales</taxon>
        <taxon>Bacillaceae</taxon>
        <taxon>Niallia</taxon>
    </lineage>
</organism>